<keyword evidence="5" id="KW-0004">4Fe-4S</keyword>
<evidence type="ECO:0000256" key="5">
    <source>
        <dbReference type="ARBA" id="ARBA00022485"/>
    </source>
</evidence>
<dbReference type="Pfam" id="PF03167">
    <property type="entry name" value="UDG"/>
    <property type="match status" value="1"/>
</dbReference>
<comment type="similarity">
    <text evidence="2">Belongs to the uracil-DNA glycosylase (UDG) superfamily. Type 4 (UDGa) family.</text>
</comment>
<proteinExistence type="inferred from homology"/>
<dbReference type="InterPro" id="IPR051536">
    <property type="entry name" value="UDG_Type-4/5"/>
</dbReference>
<organism evidence="13 14">
    <name type="scientific">Candidatus Woesebacteria bacterium RIFCSPLOWO2_01_FULL_39_21</name>
    <dbReference type="NCBI Taxonomy" id="1802519"/>
    <lineage>
        <taxon>Bacteria</taxon>
        <taxon>Candidatus Woeseibacteriota</taxon>
    </lineage>
</organism>
<dbReference type="GO" id="GO:0051539">
    <property type="term" value="F:4 iron, 4 sulfur cluster binding"/>
    <property type="evidence" value="ECO:0007669"/>
    <property type="project" value="UniProtKB-KW"/>
</dbReference>
<keyword evidence="8" id="KW-0378">Hydrolase</keyword>
<evidence type="ECO:0000256" key="11">
    <source>
        <dbReference type="ARBA" id="ARBA00023204"/>
    </source>
</evidence>
<accession>A0A1F8BIE5</accession>
<comment type="caution">
    <text evidence="13">The sequence shown here is derived from an EMBL/GenBank/DDBJ whole genome shotgun (WGS) entry which is preliminary data.</text>
</comment>
<dbReference type="Proteomes" id="UP000177082">
    <property type="component" value="Unassembled WGS sequence"/>
</dbReference>
<evidence type="ECO:0000256" key="4">
    <source>
        <dbReference type="ARBA" id="ARBA00019403"/>
    </source>
</evidence>
<dbReference type="SMART" id="SM00986">
    <property type="entry name" value="UDG"/>
    <property type="match status" value="1"/>
</dbReference>
<dbReference type="EMBL" id="MGHF01000017">
    <property type="protein sequence ID" value="OGM63449.1"/>
    <property type="molecule type" value="Genomic_DNA"/>
</dbReference>
<keyword evidence="9" id="KW-0408">Iron</keyword>
<dbReference type="NCBIfam" id="TIGR00758">
    <property type="entry name" value="UDG_fam4"/>
    <property type="match status" value="1"/>
</dbReference>
<dbReference type="CDD" id="cd10030">
    <property type="entry name" value="UDG-F4_TTUDGA_SPO1dp_like"/>
    <property type="match status" value="1"/>
</dbReference>
<dbReference type="InterPro" id="IPR005273">
    <property type="entry name" value="Ura-DNA_glyco_family4"/>
</dbReference>
<comment type="catalytic activity">
    <reaction evidence="1">
        <text>Hydrolyzes single-stranded DNA or mismatched double-stranded DNA and polynucleotides, releasing free uracil.</text>
        <dbReference type="EC" id="3.2.2.27"/>
    </reaction>
</comment>
<dbReference type="GO" id="GO:0046872">
    <property type="term" value="F:metal ion binding"/>
    <property type="evidence" value="ECO:0007669"/>
    <property type="project" value="UniProtKB-KW"/>
</dbReference>
<reference evidence="13 14" key="1">
    <citation type="journal article" date="2016" name="Nat. Commun.">
        <title>Thousands of microbial genomes shed light on interconnected biogeochemical processes in an aquifer system.</title>
        <authorList>
            <person name="Anantharaman K."/>
            <person name="Brown C.T."/>
            <person name="Hug L.A."/>
            <person name="Sharon I."/>
            <person name="Castelle C.J."/>
            <person name="Probst A.J."/>
            <person name="Thomas B.C."/>
            <person name="Singh A."/>
            <person name="Wilkins M.J."/>
            <person name="Karaoz U."/>
            <person name="Brodie E.L."/>
            <person name="Williams K.H."/>
            <person name="Hubbard S.S."/>
            <person name="Banfield J.F."/>
        </authorList>
    </citation>
    <scope>NUCLEOTIDE SEQUENCE [LARGE SCALE GENOMIC DNA]</scope>
</reference>
<evidence type="ECO:0000313" key="14">
    <source>
        <dbReference type="Proteomes" id="UP000177082"/>
    </source>
</evidence>
<gene>
    <name evidence="13" type="ORF">A2961_03220</name>
</gene>
<dbReference type="GO" id="GO:0004844">
    <property type="term" value="F:uracil DNA N-glycosylase activity"/>
    <property type="evidence" value="ECO:0007669"/>
    <property type="project" value="UniProtKB-EC"/>
</dbReference>
<evidence type="ECO:0000256" key="2">
    <source>
        <dbReference type="ARBA" id="ARBA00006521"/>
    </source>
</evidence>
<evidence type="ECO:0000256" key="3">
    <source>
        <dbReference type="ARBA" id="ARBA00012030"/>
    </source>
</evidence>
<keyword evidence="11" id="KW-0234">DNA repair</keyword>
<sequence length="210" mass="23530">MGKKEKLDEIRKRMNEDKSLPLRSGATQLVFGDGNPETDILCVGEGPGYFEDQKGLPFVGNAGKLLDQLLEGAGMTRKNDVYITNVVHHRPPENRDPHPQEIASYGVYLDEIIETIDPEVIITLGRFSMNKFLPSAKISRIHGQEQVCSFKGREVIVVPMYHPAAALRSSEVMLQEREDFANLPNILAKIRNKKDASDEQKSVGEQMQLV</sequence>
<dbReference type="STRING" id="1802519.A2961_03220"/>
<dbReference type="PANTHER" id="PTHR33693">
    <property type="entry name" value="TYPE-5 URACIL-DNA GLYCOSYLASE"/>
    <property type="match status" value="1"/>
</dbReference>
<dbReference type="Gene3D" id="3.40.470.10">
    <property type="entry name" value="Uracil-DNA glycosylase-like domain"/>
    <property type="match status" value="1"/>
</dbReference>
<dbReference type="EC" id="3.2.2.27" evidence="3"/>
<protein>
    <recommendedName>
        <fullName evidence="4">Type-4 uracil-DNA glycosylase</fullName>
        <ecNumber evidence="3">3.2.2.27</ecNumber>
    </recommendedName>
</protein>
<dbReference type="InterPro" id="IPR036895">
    <property type="entry name" value="Uracil-DNA_glycosylase-like_sf"/>
</dbReference>
<dbReference type="GO" id="GO:0006281">
    <property type="term" value="P:DNA repair"/>
    <property type="evidence" value="ECO:0007669"/>
    <property type="project" value="UniProtKB-KW"/>
</dbReference>
<evidence type="ECO:0000313" key="13">
    <source>
        <dbReference type="EMBL" id="OGM63449.1"/>
    </source>
</evidence>
<feature type="domain" description="Uracil-DNA glycosylase-like" evidence="12">
    <location>
        <begin position="31"/>
        <end position="187"/>
    </location>
</feature>
<keyword evidence="7" id="KW-0227">DNA damage</keyword>
<evidence type="ECO:0000256" key="9">
    <source>
        <dbReference type="ARBA" id="ARBA00023004"/>
    </source>
</evidence>
<dbReference type="InterPro" id="IPR005122">
    <property type="entry name" value="Uracil-DNA_glycosylase-like"/>
</dbReference>
<keyword evidence="10" id="KW-0411">Iron-sulfur</keyword>
<evidence type="ECO:0000256" key="10">
    <source>
        <dbReference type="ARBA" id="ARBA00023014"/>
    </source>
</evidence>
<dbReference type="AlphaFoldDB" id="A0A1F8BIE5"/>
<name>A0A1F8BIE5_9BACT</name>
<evidence type="ECO:0000256" key="7">
    <source>
        <dbReference type="ARBA" id="ARBA00022763"/>
    </source>
</evidence>
<evidence type="ECO:0000259" key="12">
    <source>
        <dbReference type="SMART" id="SM00986"/>
    </source>
</evidence>
<dbReference type="SUPFAM" id="SSF52141">
    <property type="entry name" value="Uracil-DNA glycosylase-like"/>
    <property type="match status" value="1"/>
</dbReference>
<evidence type="ECO:0000256" key="1">
    <source>
        <dbReference type="ARBA" id="ARBA00001400"/>
    </source>
</evidence>
<keyword evidence="6" id="KW-0479">Metal-binding</keyword>
<dbReference type="SMART" id="SM00987">
    <property type="entry name" value="UreE_C"/>
    <property type="match status" value="1"/>
</dbReference>
<evidence type="ECO:0000256" key="6">
    <source>
        <dbReference type="ARBA" id="ARBA00022723"/>
    </source>
</evidence>
<dbReference type="PANTHER" id="PTHR33693:SF1">
    <property type="entry name" value="TYPE-4 URACIL-DNA GLYCOSYLASE"/>
    <property type="match status" value="1"/>
</dbReference>
<evidence type="ECO:0000256" key="8">
    <source>
        <dbReference type="ARBA" id="ARBA00022801"/>
    </source>
</evidence>